<dbReference type="AlphaFoldDB" id="A0A2J0JHP5"/>
<keyword evidence="1" id="KW-1133">Transmembrane helix</keyword>
<gene>
    <name evidence="2" type="ORF">COU48_01860</name>
</gene>
<reference evidence="3" key="1">
    <citation type="submission" date="2017-09" db="EMBL/GenBank/DDBJ databases">
        <title>Depth-based differentiation of microbial function through sediment-hosted aquifers and enrichment of novel symbionts in the deep terrestrial subsurface.</title>
        <authorList>
            <person name="Probst A.J."/>
            <person name="Ladd B."/>
            <person name="Jarett J.K."/>
            <person name="Geller-Mcgrath D.E."/>
            <person name="Sieber C.M.K."/>
            <person name="Emerson J.B."/>
            <person name="Anantharaman K."/>
            <person name="Thomas B.C."/>
            <person name="Malmstrom R."/>
            <person name="Stieglmeier M."/>
            <person name="Klingl A."/>
            <person name="Woyke T."/>
            <person name="Ryan C.M."/>
            <person name="Banfield J.F."/>
        </authorList>
    </citation>
    <scope>NUCLEOTIDE SEQUENCE [LARGE SCALE GENOMIC DNA]</scope>
</reference>
<dbReference type="Proteomes" id="UP000228613">
    <property type="component" value="Unassembled WGS sequence"/>
</dbReference>
<evidence type="ECO:0000256" key="1">
    <source>
        <dbReference type="SAM" id="Phobius"/>
    </source>
</evidence>
<name>A0A2J0JHP5_9BACT</name>
<evidence type="ECO:0000313" key="2">
    <source>
        <dbReference type="EMBL" id="PIR68843.1"/>
    </source>
</evidence>
<evidence type="ECO:0000313" key="3">
    <source>
        <dbReference type="Proteomes" id="UP000228613"/>
    </source>
</evidence>
<keyword evidence="1" id="KW-0812">Transmembrane</keyword>
<protein>
    <submittedName>
        <fullName evidence="2">Uncharacterized protein</fullName>
    </submittedName>
</protein>
<proteinExistence type="predicted"/>
<keyword evidence="1" id="KW-0472">Membrane</keyword>
<dbReference type="EMBL" id="PFCP01000049">
    <property type="protein sequence ID" value="PIR68843.1"/>
    <property type="molecule type" value="Genomic_DNA"/>
</dbReference>
<accession>A0A2J0JHP5</accession>
<feature type="transmembrane region" description="Helical" evidence="1">
    <location>
        <begin position="29"/>
        <end position="56"/>
    </location>
</feature>
<comment type="caution">
    <text evidence="2">The sequence shown here is derived from an EMBL/GenBank/DDBJ whole genome shotgun (WGS) entry which is preliminary data.</text>
</comment>
<organism evidence="2 3">
    <name type="scientific">Candidatus Nomurabacteria bacterium CG10_big_fil_rev_8_21_14_0_10_03_31_7</name>
    <dbReference type="NCBI Taxonomy" id="1974730"/>
    <lineage>
        <taxon>Bacteria</taxon>
        <taxon>Candidatus Nomuraibacteriota</taxon>
    </lineage>
</organism>
<sequence>MDQELQKIFDNQDKKIDEIYKSVEKTRKYFLMIIWITVLAVVLPAIGLVFVLPSFLSNYTSSLNGLSI</sequence>